<dbReference type="InterPro" id="IPR008271">
    <property type="entry name" value="Ser/Thr_kinase_AS"/>
</dbReference>
<feature type="compositionally biased region" description="Polar residues" evidence="6">
    <location>
        <begin position="396"/>
        <end position="405"/>
    </location>
</feature>
<feature type="binding site" evidence="5">
    <location>
        <position position="109"/>
    </location>
    <ligand>
        <name>ATP</name>
        <dbReference type="ChEBI" id="CHEBI:30616"/>
    </ligand>
</feature>
<evidence type="ECO:0000259" key="8">
    <source>
        <dbReference type="PROSITE" id="PS50011"/>
    </source>
</evidence>
<dbReference type="SMART" id="SM00220">
    <property type="entry name" value="S_TKc"/>
    <property type="match status" value="1"/>
</dbReference>
<sequence>MRIQTACPACGKRFRVNETLAGKRARCKACNERFVVEPAPSAETQSRQPSMEITSGETLDSSRPNAVSGESQTLGRLDHFELKEVVGSGAFGVVYRAIDTKLGRQVAIKVPRFNVQDEGKLRRFLTEARTAARLRHPNIVALYASGKSGNGTMYLVSEFVEGRPLSAYVAENTLDLQTKVCWLRDLALALDYAHSEGIIHRDIKTENVLVDEIHQRPQLTDFGLAKQIDEISSIQTQDGSLLGTPAYMAPEQARGELDQVGPKSDQYSLGVVMYELITGERPYRGRPHEVIAAICTDNPSPTVLDAVPAMDPHLNAICAKAMSKSSDARYESASELAEDLNRWLNGTRPIAVPVAPPRRRQRFGAPEGVLVVSVMILIVAGSFLLWRNRGVPESAMGTQPTTSASMVPDEPAESAPQPALAKAAPVQPDGATVPEMPEPSEPETVHEPAPQPLPHPVRTEATTLVVGTGPDEYPTIDAAIANAISGDVVEVRTPRQLLTTTPGVKLTGTPEAPFRLTIRAAAGVTPRLILMDRGTWVSARDAWLTFEGLEFEMQVSAGDRAGGMDLSTTTRSRIQFHGCTFDMRVGGHGNSVVSTRDELSQVEFRDCIARTRWSANLVYARSGSRTQCRFENCLTLGNGKLVMCDRPRDSQEVDIDVTMRQMTCLNNCLLLLLGGDDRETYGKTSVHLDVEDCFTLCKWLLRSNAMRSDDWADEFRSCVTWSGRGNLLGATELVSLGDATYWKSSSEKVAVPSEISAWNRYWGTAVEQQSSTFVPPRSFAAAWREISTFGNGPLDELDRASLASRCGIEQTIASTVGCDITRLPGAAPSNVPQNMVADPPAESLDTRLDRLEDALERATTSKNAPAVQRVKDELKALPEQHPRVSELIARVDTVTAQFEPTSLTPQERQARQLVERAIARRQTGDEFGAFVLQRGVPDELKQTAAWQKRQGELLPLKEGEKRFALSTNPNYLHASPATETADPETLKESVAHLYRNRNALRIGAVRIFLEDESLDSTFGVRIVEKPAGQRGGFGLTGGGQVAGSLWYQGFDERYYGGARSSIRNLGSGETVYAYDTGREENAFLRIESLRHRTTDIRLPLQDSDDVYSGAIVIRKAPPSQLGQLLIRLAPEPGLDPTETATSAVAVTLASTEASETVTVPLNSARTLRRLQLNPGTYSVRVLSGSEFASSGFIENIQVPRGRTVSRDVPVFRHRQVRFEWRFRESDQGPWESGNFTAEPQSDDFVDIPLKKHIEDLPATTVMRLYHWDGQRSRIALRGQYEIAPVAPKGWPPGESALDHPRRGIEEFDFDLRGGETFALWNSPGRDEFEVVLHVKEITVP</sequence>
<evidence type="ECO:0000256" key="5">
    <source>
        <dbReference type="PROSITE-ProRule" id="PRU10141"/>
    </source>
</evidence>
<dbReference type="PANTHER" id="PTHR43289">
    <property type="entry name" value="MITOGEN-ACTIVATED PROTEIN KINASE KINASE KINASE 20-RELATED"/>
    <property type="match status" value="1"/>
</dbReference>
<dbReference type="InterPro" id="IPR017441">
    <property type="entry name" value="Protein_kinase_ATP_BS"/>
</dbReference>
<evidence type="ECO:0000256" key="3">
    <source>
        <dbReference type="ARBA" id="ARBA00022777"/>
    </source>
</evidence>
<accession>A0A517ZAR9</accession>
<gene>
    <name evidence="9" type="primary">pknB_24</name>
    <name evidence="9" type="ORF">Mal4_38920</name>
</gene>
<organism evidence="9 10">
    <name type="scientific">Maioricimonas rarisocia</name>
    <dbReference type="NCBI Taxonomy" id="2528026"/>
    <lineage>
        <taxon>Bacteria</taxon>
        <taxon>Pseudomonadati</taxon>
        <taxon>Planctomycetota</taxon>
        <taxon>Planctomycetia</taxon>
        <taxon>Planctomycetales</taxon>
        <taxon>Planctomycetaceae</taxon>
        <taxon>Maioricimonas</taxon>
    </lineage>
</organism>
<keyword evidence="3 9" id="KW-0418">Kinase</keyword>
<evidence type="ECO:0000256" key="4">
    <source>
        <dbReference type="ARBA" id="ARBA00022840"/>
    </source>
</evidence>
<dbReference type="Gene3D" id="1.10.510.10">
    <property type="entry name" value="Transferase(Phosphotransferase) domain 1"/>
    <property type="match status" value="1"/>
</dbReference>
<dbReference type="InterPro" id="IPR000719">
    <property type="entry name" value="Prot_kinase_dom"/>
</dbReference>
<keyword evidence="4 5" id="KW-0067">ATP-binding</keyword>
<dbReference type="InterPro" id="IPR011009">
    <property type="entry name" value="Kinase-like_dom_sf"/>
</dbReference>
<dbReference type="KEGG" id="mri:Mal4_38920"/>
<feature type="region of interest" description="Disordered" evidence="6">
    <location>
        <begin position="39"/>
        <end position="71"/>
    </location>
</feature>
<dbReference type="PANTHER" id="PTHR43289:SF6">
    <property type="entry name" value="SERINE_THREONINE-PROTEIN KINASE NEKL-3"/>
    <property type="match status" value="1"/>
</dbReference>
<dbReference type="Proteomes" id="UP000320496">
    <property type="component" value="Chromosome"/>
</dbReference>
<dbReference type="EMBL" id="CP036275">
    <property type="protein sequence ID" value="QDU39547.1"/>
    <property type="molecule type" value="Genomic_DNA"/>
</dbReference>
<feature type="region of interest" description="Disordered" evidence="6">
    <location>
        <begin position="392"/>
        <end position="456"/>
    </location>
</feature>
<dbReference type="CDD" id="cd14014">
    <property type="entry name" value="STKc_PknB_like"/>
    <property type="match status" value="1"/>
</dbReference>
<evidence type="ECO:0000256" key="6">
    <source>
        <dbReference type="SAM" id="MobiDB-lite"/>
    </source>
</evidence>
<dbReference type="OrthoDB" id="6111975at2"/>
<evidence type="ECO:0000313" key="10">
    <source>
        <dbReference type="Proteomes" id="UP000320496"/>
    </source>
</evidence>
<dbReference type="Gene3D" id="3.30.200.20">
    <property type="entry name" value="Phosphorylase Kinase, domain 1"/>
    <property type="match status" value="1"/>
</dbReference>
<keyword evidence="7" id="KW-0812">Transmembrane</keyword>
<evidence type="ECO:0000313" key="9">
    <source>
        <dbReference type="EMBL" id="QDU39547.1"/>
    </source>
</evidence>
<evidence type="ECO:0000256" key="1">
    <source>
        <dbReference type="ARBA" id="ARBA00022679"/>
    </source>
</evidence>
<dbReference type="InterPro" id="IPR012334">
    <property type="entry name" value="Pectin_lyas_fold"/>
</dbReference>
<dbReference type="Gene3D" id="2.160.20.10">
    <property type="entry name" value="Single-stranded right-handed beta-helix, Pectin lyase-like"/>
    <property type="match status" value="1"/>
</dbReference>
<feature type="domain" description="Protein kinase" evidence="8">
    <location>
        <begin position="80"/>
        <end position="344"/>
    </location>
</feature>
<dbReference type="InterPro" id="IPR011050">
    <property type="entry name" value="Pectin_lyase_fold/virulence"/>
</dbReference>
<keyword evidence="2 5" id="KW-0547">Nucleotide-binding</keyword>
<name>A0A517ZAR9_9PLAN</name>
<dbReference type="SUPFAM" id="SSF51126">
    <property type="entry name" value="Pectin lyase-like"/>
    <property type="match status" value="1"/>
</dbReference>
<dbReference type="GO" id="GO:0004674">
    <property type="term" value="F:protein serine/threonine kinase activity"/>
    <property type="evidence" value="ECO:0007669"/>
    <property type="project" value="UniProtKB-EC"/>
</dbReference>
<feature type="transmembrane region" description="Helical" evidence="7">
    <location>
        <begin position="368"/>
        <end position="386"/>
    </location>
</feature>
<keyword evidence="7" id="KW-0472">Membrane</keyword>
<reference evidence="9 10" key="1">
    <citation type="submission" date="2019-02" db="EMBL/GenBank/DDBJ databases">
        <title>Deep-cultivation of Planctomycetes and their phenomic and genomic characterization uncovers novel biology.</title>
        <authorList>
            <person name="Wiegand S."/>
            <person name="Jogler M."/>
            <person name="Boedeker C."/>
            <person name="Pinto D."/>
            <person name="Vollmers J."/>
            <person name="Rivas-Marin E."/>
            <person name="Kohn T."/>
            <person name="Peeters S.H."/>
            <person name="Heuer A."/>
            <person name="Rast P."/>
            <person name="Oberbeckmann S."/>
            <person name="Bunk B."/>
            <person name="Jeske O."/>
            <person name="Meyerdierks A."/>
            <person name="Storesund J.E."/>
            <person name="Kallscheuer N."/>
            <person name="Luecker S."/>
            <person name="Lage O.M."/>
            <person name="Pohl T."/>
            <person name="Merkel B.J."/>
            <person name="Hornburger P."/>
            <person name="Mueller R.-W."/>
            <person name="Bruemmer F."/>
            <person name="Labrenz M."/>
            <person name="Spormann A.M."/>
            <person name="Op den Camp H."/>
            <person name="Overmann J."/>
            <person name="Amann R."/>
            <person name="Jetten M.S.M."/>
            <person name="Mascher T."/>
            <person name="Medema M.H."/>
            <person name="Devos D.P."/>
            <person name="Kaster A.-K."/>
            <person name="Ovreas L."/>
            <person name="Rohde M."/>
            <person name="Galperin M.Y."/>
            <person name="Jogler C."/>
        </authorList>
    </citation>
    <scope>NUCLEOTIDE SEQUENCE [LARGE SCALE GENOMIC DNA]</scope>
    <source>
        <strain evidence="9 10">Mal4</strain>
    </source>
</reference>
<evidence type="ECO:0000256" key="2">
    <source>
        <dbReference type="ARBA" id="ARBA00022741"/>
    </source>
</evidence>
<dbReference type="RefSeq" id="WP_145370724.1">
    <property type="nucleotide sequence ID" value="NZ_CP036275.1"/>
</dbReference>
<dbReference type="PROSITE" id="PS00107">
    <property type="entry name" value="PROTEIN_KINASE_ATP"/>
    <property type="match status" value="1"/>
</dbReference>
<dbReference type="PROSITE" id="PS00108">
    <property type="entry name" value="PROTEIN_KINASE_ST"/>
    <property type="match status" value="1"/>
</dbReference>
<protein>
    <submittedName>
        <fullName evidence="9">Serine/threonine-protein kinase PknB</fullName>
        <ecNumber evidence="9">2.7.11.1</ecNumber>
    </submittedName>
</protein>
<dbReference type="Pfam" id="PF00069">
    <property type="entry name" value="Pkinase"/>
    <property type="match status" value="1"/>
</dbReference>
<keyword evidence="1 9" id="KW-0808">Transferase</keyword>
<proteinExistence type="predicted"/>
<dbReference type="GO" id="GO:0005524">
    <property type="term" value="F:ATP binding"/>
    <property type="evidence" value="ECO:0007669"/>
    <property type="project" value="UniProtKB-UniRule"/>
</dbReference>
<keyword evidence="10" id="KW-1185">Reference proteome</keyword>
<dbReference type="PROSITE" id="PS50011">
    <property type="entry name" value="PROTEIN_KINASE_DOM"/>
    <property type="match status" value="1"/>
</dbReference>
<dbReference type="EC" id="2.7.11.1" evidence="9"/>
<evidence type="ECO:0000256" key="7">
    <source>
        <dbReference type="SAM" id="Phobius"/>
    </source>
</evidence>
<keyword evidence="7" id="KW-1133">Transmembrane helix</keyword>
<dbReference type="SUPFAM" id="SSF56112">
    <property type="entry name" value="Protein kinase-like (PK-like)"/>
    <property type="match status" value="1"/>
</dbReference>
<feature type="compositionally biased region" description="Polar residues" evidence="6">
    <location>
        <begin position="42"/>
        <end position="71"/>
    </location>
</feature>